<dbReference type="Gene3D" id="3.30.70.1280">
    <property type="entry name" value="SP0830-like domains"/>
    <property type="match status" value="1"/>
</dbReference>
<sequence length="184" mass="20103">MVSYCAFLRGIGPGKPGNDALRKCFEGLGLEGVSTVLSSGNVLFSTDSSDSPEVLEERIQRALQQQCRIGGGTILRSRQELAELMERQPFGGLSHSKETYLTVTFLKQPLAAVSETPDPPEEAIPHVRVLGYDHASRALLAVVDQTQAKAADYMVWLQSRFGTEITTRTWNTLAKVRAKLPAQG</sequence>
<protein>
    <submittedName>
        <fullName evidence="1">DUF1697 domain-containing protein</fullName>
    </submittedName>
</protein>
<organism evidence="1 2">
    <name type="scientific">Nesterenkonia massiliensis</name>
    <dbReference type="NCBI Taxonomy" id="1232429"/>
    <lineage>
        <taxon>Bacteria</taxon>
        <taxon>Bacillati</taxon>
        <taxon>Actinomycetota</taxon>
        <taxon>Actinomycetes</taxon>
        <taxon>Micrococcales</taxon>
        <taxon>Micrococcaceae</taxon>
        <taxon>Nesterenkonia</taxon>
    </lineage>
</organism>
<proteinExistence type="predicted"/>
<dbReference type="Proteomes" id="UP001205046">
    <property type="component" value="Unassembled WGS sequence"/>
</dbReference>
<dbReference type="PANTHER" id="PTHR36439">
    <property type="entry name" value="BLL4334 PROTEIN"/>
    <property type="match status" value="1"/>
</dbReference>
<keyword evidence="2" id="KW-1185">Reference proteome</keyword>
<dbReference type="PANTHER" id="PTHR36439:SF1">
    <property type="entry name" value="DUF1697 DOMAIN-CONTAINING PROTEIN"/>
    <property type="match status" value="1"/>
</dbReference>
<dbReference type="RefSeq" id="WP_260073021.1">
    <property type="nucleotide sequence ID" value="NZ_JALXMO010000013.1"/>
</dbReference>
<evidence type="ECO:0000313" key="1">
    <source>
        <dbReference type="EMBL" id="MCT1606984.1"/>
    </source>
</evidence>
<dbReference type="PIRSF" id="PIRSF008502">
    <property type="entry name" value="UCP008502"/>
    <property type="match status" value="1"/>
</dbReference>
<dbReference type="EMBL" id="JALXMO010000013">
    <property type="protein sequence ID" value="MCT1606984.1"/>
    <property type="molecule type" value="Genomic_DNA"/>
</dbReference>
<accession>A0ABT2HQL5</accession>
<name>A0ABT2HQL5_9MICC</name>
<comment type="caution">
    <text evidence="1">The sequence shown here is derived from an EMBL/GenBank/DDBJ whole genome shotgun (WGS) entry which is preliminary data.</text>
</comment>
<dbReference type="Pfam" id="PF08002">
    <property type="entry name" value="DUF1697"/>
    <property type="match status" value="1"/>
</dbReference>
<reference evidence="1 2" key="1">
    <citation type="submission" date="2022-04" db="EMBL/GenBank/DDBJ databases">
        <title>Human microbiome associated bacterial genomes.</title>
        <authorList>
            <person name="Sandstrom S."/>
            <person name="Salamzade R."/>
            <person name="Kalan L.R."/>
        </authorList>
    </citation>
    <scope>NUCLEOTIDE SEQUENCE [LARGE SCALE GENOMIC DNA]</scope>
    <source>
        <strain evidence="2">p3-SID767</strain>
    </source>
</reference>
<dbReference type="SUPFAM" id="SSF160379">
    <property type="entry name" value="SP0830-like"/>
    <property type="match status" value="1"/>
</dbReference>
<dbReference type="InterPro" id="IPR012545">
    <property type="entry name" value="DUF1697"/>
</dbReference>
<gene>
    <name evidence="1" type="ORF">M3B43_06510</name>
</gene>
<evidence type="ECO:0000313" key="2">
    <source>
        <dbReference type="Proteomes" id="UP001205046"/>
    </source>
</evidence>